<dbReference type="Proteomes" id="UP000318017">
    <property type="component" value="Chromosome"/>
</dbReference>
<reference evidence="1 2" key="1">
    <citation type="submission" date="2019-02" db="EMBL/GenBank/DDBJ databases">
        <title>Deep-cultivation of Planctomycetes and their phenomic and genomic characterization uncovers novel biology.</title>
        <authorList>
            <person name="Wiegand S."/>
            <person name="Jogler M."/>
            <person name="Boedeker C."/>
            <person name="Pinto D."/>
            <person name="Vollmers J."/>
            <person name="Rivas-Marin E."/>
            <person name="Kohn T."/>
            <person name="Peeters S.H."/>
            <person name="Heuer A."/>
            <person name="Rast P."/>
            <person name="Oberbeckmann S."/>
            <person name="Bunk B."/>
            <person name="Jeske O."/>
            <person name="Meyerdierks A."/>
            <person name="Storesund J.E."/>
            <person name="Kallscheuer N."/>
            <person name="Luecker S."/>
            <person name="Lage O.M."/>
            <person name="Pohl T."/>
            <person name="Merkel B.J."/>
            <person name="Hornburger P."/>
            <person name="Mueller R.-W."/>
            <person name="Bruemmer F."/>
            <person name="Labrenz M."/>
            <person name="Spormann A.M."/>
            <person name="Op den Camp H."/>
            <person name="Overmann J."/>
            <person name="Amann R."/>
            <person name="Jetten M.S.M."/>
            <person name="Mascher T."/>
            <person name="Medema M.H."/>
            <person name="Devos D.P."/>
            <person name="Kaster A.-K."/>
            <person name="Ovreas L."/>
            <person name="Rohde M."/>
            <person name="Galperin M.Y."/>
            <person name="Jogler C."/>
        </authorList>
    </citation>
    <scope>NUCLEOTIDE SEQUENCE [LARGE SCALE GENOMIC DNA]</scope>
    <source>
        <strain evidence="1 2">Q31a</strain>
    </source>
</reference>
<accession>A0A518GA91</accession>
<protein>
    <submittedName>
        <fullName evidence="1">Uncharacterized protein</fullName>
    </submittedName>
</protein>
<proteinExistence type="predicted"/>
<evidence type="ECO:0000313" key="1">
    <source>
        <dbReference type="EMBL" id="QDV25490.1"/>
    </source>
</evidence>
<dbReference type="AlphaFoldDB" id="A0A518GA91"/>
<organism evidence="1 2">
    <name type="scientific">Aureliella helgolandensis</name>
    <dbReference type="NCBI Taxonomy" id="2527968"/>
    <lineage>
        <taxon>Bacteria</taxon>
        <taxon>Pseudomonadati</taxon>
        <taxon>Planctomycetota</taxon>
        <taxon>Planctomycetia</taxon>
        <taxon>Pirellulales</taxon>
        <taxon>Pirellulaceae</taxon>
        <taxon>Aureliella</taxon>
    </lineage>
</organism>
<dbReference type="EMBL" id="CP036298">
    <property type="protein sequence ID" value="QDV25490.1"/>
    <property type="molecule type" value="Genomic_DNA"/>
</dbReference>
<sequence>MHFVEPIGGNVSFTKLEPPPSLSILGEVCVVRHPLKSVQGGVPPVRPPQYFLTGALASSFPDFLYVIASIYTLSKQWQITGKGYLSPSRFLLRPRLRQGHFKNPVMVAANNIQLLPATDTQ</sequence>
<name>A0A518GA91_9BACT</name>
<evidence type="ECO:0000313" key="2">
    <source>
        <dbReference type="Proteomes" id="UP000318017"/>
    </source>
</evidence>
<dbReference type="KEGG" id="ahel:Q31a_38160"/>
<keyword evidence="2" id="KW-1185">Reference proteome</keyword>
<gene>
    <name evidence="1" type="ORF">Q31a_38160</name>
</gene>